<dbReference type="GO" id="GO:0005886">
    <property type="term" value="C:plasma membrane"/>
    <property type="evidence" value="ECO:0007669"/>
    <property type="project" value="UniProtKB-SubCell"/>
</dbReference>
<dbReference type="RefSeq" id="WP_134849452.1">
    <property type="nucleotide sequence ID" value="NZ_CP197400.1"/>
</dbReference>
<accession>A0A4Y8WPT0</accession>
<keyword evidence="5" id="KW-0472">Membrane</keyword>
<evidence type="ECO:0000256" key="1">
    <source>
        <dbReference type="ARBA" id="ARBA00004651"/>
    </source>
</evidence>
<comment type="subcellular location">
    <subcellularLocation>
        <location evidence="1">Cell membrane</location>
        <topology evidence="1">Multi-pass membrane protein</topology>
    </subcellularLocation>
</comment>
<keyword evidence="2" id="KW-1003">Cell membrane</keyword>
<dbReference type="InterPro" id="IPR050833">
    <property type="entry name" value="Poly_Biosynth_Transport"/>
</dbReference>
<sequence length="495" mass="55165">MASGMRGLAKDTVIYGATNIVSKFLNWLLAPFYIRVLADSAEYGIVTNLYAWVSVELVVLTLGMETGLFRFINTSDEPKRVFATTTKLVGIAVAIFGLVGIAFGGNIAAGLGYADHPEYITMFVVILMLDALMSVPFAYIRYQRRPLRFAFYKFLFITLNILFNLFFFVLCPWLLSQGVALPAWLYQVNLGVGYIFISNLLASGIECLAMLPVLKDARRGFDKSLVRPLLSYSLPLVLLGLAGIFNKMAGQILIPSLYPDRVEGMTQLGIYGGNLKIAVVMVMFIQAFRFAYDPFVFSKMKAKDGYDAYRVAMNYFIFFGLLIFLGVMYGIDLFKHIVSPDYYSGLVVVPVVMASEILFGIYYNLSVWYKISDRTHYGATFSIIGLVTTIAIILWGIPRYGIIAAAWSAFACNAVMLLLSYFLGQKLFPIPYDTGKNILHLVIGAIFYVVGMAIELPNLWVTLAVRGALLLLFIGITVAFFTPELKAMLKRTLGR</sequence>
<evidence type="ECO:0000256" key="4">
    <source>
        <dbReference type="ARBA" id="ARBA00022989"/>
    </source>
</evidence>
<keyword evidence="3" id="KW-0812">Transmembrane</keyword>
<evidence type="ECO:0000256" key="3">
    <source>
        <dbReference type="ARBA" id="ARBA00022692"/>
    </source>
</evidence>
<dbReference type="EMBL" id="SPNC01000067">
    <property type="protein sequence ID" value="TFH95076.1"/>
    <property type="molecule type" value="Genomic_DNA"/>
</dbReference>
<dbReference type="AlphaFoldDB" id="A0A4Y8WPT0"/>
<evidence type="ECO:0000313" key="6">
    <source>
        <dbReference type="EMBL" id="TFH95076.1"/>
    </source>
</evidence>
<dbReference type="OrthoDB" id="9814608at2"/>
<proteinExistence type="predicted"/>
<keyword evidence="4" id="KW-1133">Transmembrane helix</keyword>
<evidence type="ECO:0000256" key="5">
    <source>
        <dbReference type="ARBA" id="ARBA00023136"/>
    </source>
</evidence>
<reference evidence="6 7" key="1">
    <citation type="submission" date="2019-03" db="EMBL/GenBank/DDBJ databases">
        <title>Porphyromonas levii Isolated from the Uterus of Dairy Cows.</title>
        <authorList>
            <person name="Francis A.M."/>
        </authorList>
    </citation>
    <scope>NUCLEOTIDE SEQUENCE [LARGE SCALE GENOMIC DNA]</scope>
    <source>
        <strain evidence="6 7">AF5678</strain>
    </source>
</reference>
<dbReference type="STRING" id="1122973.GCA_000379925_01202"/>
<keyword evidence="7" id="KW-1185">Reference proteome</keyword>
<dbReference type="Proteomes" id="UP000297225">
    <property type="component" value="Unassembled WGS sequence"/>
</dbReference>
<name>A0A4Y8WPT0_9PORP</name>
<evidence type="ECO:0000313" key="7">
    <source>
        <dbReference type="Proteomes" id="UP000297225"/>
    </source>
</evidence>
<comment type="caution">
    <text evidence="6">The sequence shown here is derived from an EMBL/GenBank/DDBJ whole genome shotgun (WGS) entry which is preliminary data.</text>
</comment>
<protein>
    <submittedName>
        <fullName evidence="6">Polysaccharide biosynthesis protein</fullName>
    </submittedName>
</protein>
<dbReference type="PANTHER" id="PTHR30250:SF11">
    <property type="entry name" value="O-ANTIGEN TRANSPORTER-RELATED"/>
    <property type="match status" value="1"/>
</dbReference>
<evidence type="ECO:0000256" key="2">
    <source>
        <dbReference type="ARBA" id="ARBA00022475"/>
    </source>
</evidence>
<organism evidence="6 7">
    <name type="scientific">Porphyromonas levii</name>
    <dbReference type="NCBI Taxonomy" id="28114"/>
    <lineage>
        <taxon>Bacteria</taxon>
        <taxon>Pseudomonadati</taxon>
        <taxon>Bacteroidota</taxon>
        <taxon>Bacteroidia</taxon>
        <taxon>Bacteroidales</taxon>
        <taxon>Porphyromonadaceae</taxon>
        <taxon>Porphyromonas</taxon>
    </lineage>
</organism>
<gene>
    <name evidence="6" type="ORF">E4P47_05330</name>
</gene>
<dbReference type="PANTHER" id="PTHR30250">
    <property type="entry name" value="PST FAMILY PREDICTED COLANIC ACID TRANSPORTER"/>
    <property type="match status" value="1"/>
</dbReference>